<sequence>MLDRDYNLLGKAPQEKIGTWSPEPYAITADSIYFRLNGKITHYIDTSNLSNLELLPMPDTSNARVHG</sequence>
<dbReference type="EMBL" id="JAJEPW010000004">
    <property type="protein sequence ID" value="MCC2128405.1"/>
    <property type="molecule type" value="Genomic_DNA"/>
</dbReference>
<protein>
    <submittedName>
        <fullName evidence="1">Uncharacterized protein</fullName>
    </submittedName>
</protein>
<comment type="caution">
    <text evidence="1">The sequence shown here is derived from an EMBL/GenBank/DDBJ whole genome shotgun (WGS) entry which is preliminary data.</text>
</comment>
<proteinExistence type="predicted"/>
<organism evidence="1 2">
    <name type="scientific">Brotocaccenecus cirricatena</name>
    <dbReference type="NCBI Taxonomy" id="3064195"/>
    <lineage>
        <taxon>Bacteria</taxon>
        <taxon>Bacillati</taxon>
        <taxon>Bacillota</taxon>
        <taxon>Clostridia</taxon>
        <taxon>Eubacteriales</taxon>
        <taxon>Oscillospiraceae</taxon>
        <taxon>Brotocaccenecus</taxon>
    </lineage>
</organism>
<evidence type="ECO:0000313" key="1">
    <source>
        <dbReference type="EMBL" id="MCC2128405.1"/>
    </source>
</evidence>
<name>A0AAE3DDG8_9FIRM</name>
<accession>A0AAE3DDG8</accession>
<dbReference type="RefSeq" id="WP_302927776.1">
    <property type="nucleotide sequence ID" value="NZ_JAJEPW010000004.1"/>
</dbReference>
<dbReference type="Proteomes" id="UP001199319">
    <property type="component" value="Unassembled WGS sequence"/>
</dbReference>
<gene>
    <name evidence="1" type="ORF">LKD37_02535</name>
</gene>
<keyword evidence="2" id="KW-1185">Reference proteome</keyword>
<reference evidence="1" key="1">
    <citation type="submission" date="2021-10" db="EMBL/GenBank/DDBJ databases">
        <title>Anaerobic single-cell dispensing facilitates the cultivation of human gut bacteria.</title>
        <authorList>
            <person name="Afrizal A."/>
        </authorList>
    </citation>
    <scope>NUCLEOTIDE SEQUENCE</scope>
    <source>
        <strain evidence="1">CLA-AA-H272</strain>
    </source>
</reference>
<evidence type="ECO:0000313" key="2">
    <source>
        <dbReference type="Proteomes" id="UP001199319"/>
    </source>
</evidence>
<dbReference type="AlphaFoldDB" id="A0AAE3DDG8"/>